<evidence type="ECO:0000313" key="4">
    <source>
        <dbReference type="Proteomes" id="UP000679220"/>
    </source>
</evidence>
<dbReference type="RefSeq" id="WP_212188575.1">
    <property type="nucleotide sequence ID" value="NZ_JAGTAR010000003.1"/>
</dbReference>
<sequence length="323" mass="37617">MREYRYSLEKYVSRKSRYFCPECDKRTFTRYIDNETNQHLAEYVGKCNREEKCGYHFTPKMYFERTGTKPDNNSNYCKPRKPVKIEKPSTIDPKYLQATLKHYDNNNFAVGLYNYFPKEQVNFVLQKYFVGTAKNRKTIFWQVNRSGEVRTGKIMLYNIASVKRSSNISWVHNKFKNFNLVQLYFGGHLLTDTKTPVAIAEGEKNAILGALYYHQYNWLAVGSQSMLNVKKLNALYQYDVTLFPDKGKAFVKWSDVANKACFEVKVNDTLENTSLADGDDIADLIIEIKTQEKRNSPSGILERMKCMNPNLTALIEMFDLKPC</sequence>
<dbReference type="Pfam" id="PF21957">
    <property type="entry name" value="Zn_ribbon_16"/>
    <property type="match status" value="1"/>
</dbReference>
<feature type="domain" description="Zinc beta-ribbon finger putative" evidence="2">
    <location>
        <begin position="4"/>
        <end position="66"/>
    </location>
</feature>
<feature type="domain" description="DUF6371" evidence="1">
    <location>
        <begin position="106"/>
        <end position="246"/>
    </location>
</feature>
<accession>A0A941IUB3</accession>
<dbReference type="InterPro" id="IPR047731">
    <property type="entry name" value="Zinc_ribbon_put"/>
</dbReference>
<name>A0A941IUB3_9BACT</name>
<dbReference type="Pfam" id="PF19898">
    <property type="entry name" value="DUF6371"/>
    <property type="match status" value="1"/>
</dbReference>
<dbReference type="InterPro" id="IPR045951">
    <property type="entry name" value="DUF6371"/>
</dbReference>
<proteinExistence type="predicted"/>
<dbReference type="Proteomes" id="UP000679220">
    <property type="component" value="Unassembled WGS sequence"/>
</dbReference>
<reference evidence="3" key="2">
    <citation type="submission" date="2021-04" db="EMBL/GenBank/DDBJ databases">
        <authorList>
            <person name="Zhang T."/>
            <person name="Zhang Y."/>
            <person name="Lu D."/>
            <person name="Zuo D."/>
            <person name="Du Z."/>
        </authorList>
    </citation>
    <scope>NUCLEOTIDE SEQUENCE</scope>
    <source>
        <strain evidence="3">JR1</strain>
    </source>
</reference>
<dbReference type="EMBL" id="JAGTAR010000003">
    <property type="protein sequence ID" value="MBR8534676.1"/>
    <property type="molecule type" value="Genomic_DNA"/>
</dbReference>
<gene>
    <name evidence="3" type="ORF">KDU71_03825</name>
</gene>
<organism evidence="3 4">
    <name type="scientific">Carboxylicivirga sediminis</name>
    <dbReference type="NCBI Taxonomy" id="2006564"/>
    <lineage>
        <taxon>Bacteria</taxon>
        <taxon>Pseudomonadati</taxon>
        <taxon>Bacteroidota</taxon>
        <taxon>Bacteroidia</taxon>
        <taxon>Marinilabiliales</taxon>
        <taxon>Marinilabiliaceae</taxon>
        <taxon>Carboxylicivirga</taxon>
    </lineage>
</organism>
<keyword evidence="4" id="KW-1185">Reference proteome</keyword>
<dbReference type="AlphaFoldDB" id="A0A941IUB3"/>
<evidence type="ECO:0000259" key="1">
    <source>
        <dbReference type="Pfam" id="PF19898"/>
    </source>
</evidence>
<dbReference type="NCBIfam" id="NF040506">
    <property type="entry name" value="PG0870_Nterm"/>
    <property type="match status" value="1"/>
</dbReference>
<protein>
    <submittedName>
        <fullName evidence="3">Uncharacterized protein</fullName>
    </submittedName>
</protein>
<evidence type="ECO:0000259" key="2">
    <source>
        <dbReference type="Pfam" id="PF21957"/>
    </source>
</evidence>
<comment type="caution">
    <text evidence="3">The sequence shown here is derived from an EMBL/GenBank/DDBJ whole genome shotgun (WGS) entry which is preliminary data.</text>
</comment>
<evidence type="ECO:0000313" key="3">
    <source>
        <dbReference type="EMBL" id="MBR8534676.1"/>
    </source>
</evidence>
<reference evidence="3" key="1">
    <citation type="journal article" date="2018" name="Int. J. Syst. Evol. Microbiol.">
        <title>Carboxylicivirga sediminis sp. nov., isolated from coastal sediment.</title>
        <authorList>
            <person name="Wang F.Q."/>
            <person name="Ren L.H."/>
            <person name="Zou R.J."/>
            <person name="Sun Y.Z."/>
            <person name="Liu X.J."/>
            <person name="Jiang F."/>
            <person name="Liu L.J."/>
        </authorList>
    </citation>
    <scope>NUCLEOTIDE SEQUENCE</scope>
    <source>
        <strain evidence="3">JR1</strain>
    </source>
</reference>